<reference evidence="2" key="1">
    <citation type="journal article" date="2014" name="Int. J. Syst. Evol. Microbiol.">
        <title>Complete genome sequence of Corynebacterium casei LMG S-19264T (=DSM 44701T), isolated from a smear-ripened cheese.</title>
        <authorList>
            <consortium name="US DOE Joint Genome Institute (JGI-PGF)"/>
            <person name="Walter F."/>
            <person name="Albersmeier A."/>
            <person name="Kalinowski J."/>
            <person name="Ruckert C."/>
        </authorList>
    </citation>
    <scope>NUCLEOTIDE SEQUENCE</scope>
    <source>
        <strain evidence="2">VKM B-2484</strain>
    </source>
</reference>
<sequence>METDMLLWGLVAKQIRRWQAYRRTLVELSQLDDRTLADINVSRGEITSVARRAAAAA</sequence>
<dbReference type="EMBL" id="BSFJ01000005">
    <property type="protein sequence ID" value="GLK71070.1"/>
    <property type="molecule type" value="Genomic_DNA"/>
</dbReference>
<evidence type="ECO:0000313" key="2">
    <source>
        <dbReference type="EMBL" id="GLK71070.1"/>
    </source>
</evidence>
<dbReference type="InterPro" id="IPR009506">
    <property type="entry name" value="YjiS-like"/>
</dbReference>
<dbReference type="Pfam" id="PF06568">
    <property type="entry name" value="YjiS-like"/>
    <property type="match status" value="1"/>
</dbReference>
<evidence type="ECO:0000313" key="3">
    <source>
        <dbReference type="Proteomes" id="UP001143370"/>
    </source>
</evidence>
<gene>
    <name evidence="2" type="ORF">GCM10017643_11850</name>
</gene>
<name>A0A9W6J548_9HYPH</name>
<feature type="domain" description="YjiS-like" evidence="1">
    <location>
        <begin position="12"/>
        <end position="46"/>
    </location>
</feature>
<reference evidence="2" key="2">
    <citation type="submission" date="2023-01" db="EMBL/GenBank/DDBJ databases">
        <authorList>
            <person name="Sun Q."/>
            <person name="Evtushenko L."/>
        </authorList>
    </citation>
    <scope>NUCLEOTIDE SEQUENCE</scope>
    <source>
        <strain evidence="2">VKM B-2484</strain>
    </source>
</reference>
<comment type="caution">
    <text evidence="2">The sequence shown here is derived from an EMBL/GenBank/DDBJ whole genome shotgun (WGS) entry which is preliminary data.</text>
</comment>
<dbReference type="AlphaFoldDB" id="A0A9W6J548"/>
<evidence type="ECO:0000259" key="1">
    <source>
        <dbReference type="Pfam" id="PF06568"/>
    </source>
</evidence>
<keyword evidence="3" id="KW-1185">Reference proteome</keyword>
<protein>
    <recommendedName>
        <fullName evidence="1">YjiS-like domain-containing protein</fullName>
    </recommendedName>
</protein>
<dbReference type="Proteomes" id="UP001143370">
    <property type="component" value="Unassembled WGS sequence"/>
</dbReference>
<accession>A0A9W6J548</accession>
<proteinExistence type="predicted"/>
<organism evidence="2 3">
    <name type="scientific">Ancylobacter dichloromethanicus</name>
    <dbReference type="NCBI Taxonomy" id="518825"/>
    <lineage>
        <taxon>Bacteria</taxon>
        <taxon>Pseudomonadati</taxon>
        <taxon>Pseudomonadota</taxon>
        <taxon>Alphaproteobacteria</taxon>
        <taxon>Hyphomicrobiales</taxon>
        <taxon>Xanthobacteraceae</taxon>
        <taxon>Ancylobacter</taxon>
    </lineage>
</organism>